<organism evidence="2 3">
    <name type="scientific">Trypanosoma cruzi Dm28c</name>
    <dbReference type="NCBI Taxonomy" id="1416333"/>
    <lineage>
        <taxon>Eukaryota</taxon>
        <taxon>Discoba</taxon>
        <taxon>Euglenozoa</taxon>
        <taxon>Kinetoplastea</taxon>
        <taxon>Metakinetoplastina</taxon>
        <taxon>Trypanosomatida</taxon>
        <taxon>Trypanosomatidae</taxon>
        <taxon>Trypanosoma</taxon>
        <taxon>Schizotrypanum</taxon>
    </lineage>
</organism>
<evidence type="ECO:0000313" key="2">
    <source>
        <dbReference type="EMBL" id="ESS61818.1"/>
    </source>
</evidence>
<proteinExistence type="predicted"/>
<gene>
    <name evidence="2" type="ORF">TCDM_10552</name>
</gene>
<evidence type="ECO:0000313" key="3">
    <source>
        <dbReference type="Proteomes" id="UP000017861"/>
    </source>
</evidence>
<reference evidence="2 3" key="1">
    <citation type="journal article" date="2014" name="Genome Announc.">
        <title>Trypanosoma cruzi Clone Dm28c Draft Genome Sequence.</title>
        <authorList>
            <person name="Grisard E.C."/>
            <person name="Teixeira S.M."/>
            <person name="de Almeida L.G."/>
            <person name="Stoco P.H."/>
            <person name="Gerber A.L."/>
            <person name="Talavera-Lopez C."/>
            <person name="Lima O.C."/>
            <person name="Andersson B."/>
            <person name="de Vasconcelos A.T."/>
        </authorList>
    </citation>
    <scope>NUCLEOTIDE SEQUENCE [LARGE SCALE GENOMIC DNA]</scope>
    <source>
        <strain evidence="2 3">Dm28c</strain>
    </source>
</reference>
<feature type="region of interest" description="Disordered" evidence="1">
    <location>
        <begin position="1"/>
        <end position="39"/>
    </location>
</feature>
<dbReference type="Proteomes" id="UP000017861">
    <property type="component" value="Unassembled WGS sequence"/>
</dbReference>
<dbReference type="VEuPathDB" id="TriTrypDB:TCDM_10552"/>
<comment type="caution">
    <text evidence="2">The sequence shown here is derived from an EMBL/GenBank/DDBJ whole genome shotgun (WGS) entry which is preliminary data.</text>
</comment>
<feature type="compositionally biased region" description="Polar residues" evidence="1">
    <location>
        <begin position="13"/>
        <end position="38"/>
    </location>
</feature>
<accession>V5BBQ0</accession>
<name>V5BBQ0_TRYCR</name>
<sequence>MGETRPCIAPLHSPTTQVKRAHTNWQTESECTQTQPTPSLAEAHYSHGVTSKDAPTVAGCMEFPCQPCEKKQ</sequence>
<dbReference type="EMBL" id="AYLP01000238">
    <property type="protein sequence ID" value="ESS61818.1"/>
    <property type="molecule type" value="Genomic_DNA"/>
</dbReference>
<dbReference type="AlphaFoldDB" id="V5BBQ0"/>
<protein>
    <submittedName>
        <fullName evidence="2">Uncharacterized protein</fullName>
    </submittedName>
</protein>
<evidence type="ECO:0000256" key="1">
    <source>
        <dbReference type="SAM" id="MobiDB-lite"/>
    </source>
</evidence>